<dbReference type="EMBL" id="QKYT01000010">
    <property type="protein sequence ID" value="RIA98886.1"/>
    <property type="molecule type" value="Genomic_DNA"/>
</dbReference>
<evidence type="ECO:0000313" key="2">
    <source>
        <dbReference type="Proteomes" id="UP000265703"/>
    </source>
</evidence>
<evidence type="ECO:0000313" key="1">
    <source>
        <dbReference type="EMBL" id="RIA98886.1"/>
    </source>
</evidence>
<gene>
    <name evidence="1" type="ORF">C1645_812205</name>
</gene>
<protein>
    <submittedName>
        <fullName evidence="1">Uncharacterized protein</fullName>
    </submittedName>
</protein>
<organism evidence="1 2">
    <name type="scientific">Glomus cerebriforme</name>
    <dbReference type="NCBI Taxonomy" id="658196"/>
    <lineage>
        <taxon>Eukaryota</taxon>
        <taxon>Fungi</taxon>
        <taxon>Fungi incertae sedis</taxon>
        <taxon>Mucoromycota</taxon>
        <taxon>Glomeromycotina</taxon>
        <taxon>Glomeromycetes</taxon>
        <taxon>Glomerales</taxon>
        <taxon>Glomeraceae</taxon>
        <taxon>Glomus</taxon>
    </lineage>
</organism>
<accession>A0A397TPN8</accession>
<comment type="caution">
    <text evidence="1">The sequence shown here is derived from an EMBL/GenBank/DDBJ whole genome shotgun (WGS) entry which is preliminary data.</text>
</comment>
<name>A0A397TPN8_9GLOM</name>
<sequence>MGRPTFDTVCQTLVANKVTPLLQRILIRFREYTKMFVDNNVELDADRIRALVQIISIYFKKYHQILIEPHNVIRIRALQQIRFNPPWTSNLSIPIHLLNELLSKGNEMELFRFFPANPYRKNLKDARYLKRLRLVPLNSNSSHGIQQHHQRITNYCRFKPRNTIHKKRTILRKYKKRIRYNIAPINNQLTLNQIACIPRQNHIDDPQINQFFNGFKF</sequence>
<keyword evidence="2" id="KW-1185">Reference proteome</keyword>
<proteinExistence type="predicted"/>
<dbReference type="Proteomes" id="UP000265703">
    <property type="component" value="Unassembled WGS sequence"/>
</dbReference>
<reference evidence="1 2" key="1">
    <citation type="submission" date="2018-06" db="EMBL/GenBank/DDBJ databases">
        <title>Comparative genomics reveals the genomic features of Rhizophagus irregularis, R. cerebriforme, R. diaphanum and Gigaspora rosea, and their symbiotic lifestyle signature.</title>
        <authorList>
            <person name="Morin E."/>
            <person name="San Clemente H."/>
            <person name="Chen E.C.H."/>
            <person name="De La Providencia I."/>
            <person name="Hainaut M."/>
            <person name="Kuo A."/>
            <person name="Kohler A."/>
            <person name="Murat C."/>
            <person name="Tang N."/>
            <person name="Roy S."/>
            <person name="Loubradou J."/>
            <person name="Henrissat B."/>
            <person name="Grigoriev I.V."/>
            <person name="Corradi N."/>
            <person name="Roux C."/>
            <person name="Martin F.M."/>
        </authorList>
    </citation>
    <scope>NUCLEOTIDE SEQUENCE [LARGE SCALE GENOMIC DNA]</scope>
    <source>
        <strain evidence="1 2">DAOM 227022</strain>
    </source>
</reference>
<dbReference type="AlphaFoldDB" id="A0A397TPN8"/>